<dbReference type="AlphaFoldDB" id="A0A0K6GI87"/>
<gene>
    <name evidence="1" type="ORF">RSOLAG22IIIB_02844</name>
</gene>
<organism evidence="1 2">
    <name type="scientific">Rhizoctonia solani</name>
    <dbReference type="NCBI Taxonomy" id="456999"/>
    <lineage>
        <taxon>Eukaryota</taxon>
        <taxon>Fungi</taxon>
        <taxon>Dikarya</taxon>
        <taxon>Basidiomycota</taxon>
        <taxon>Agaricomycotina</taxon>
        <taxon>Agaricomycetes</taxon>
        <taxon>Cantharellales</taxon>
        <taxon>Ceratobasidiaceae</taxon>
        <taxon>Rhizoctonia</taxon>
    </lineage>
</organism>
<dbReference type="Proteomes" id="UP000044841">
    <property type="component" value="Unassembled WGS sequence"/>
</dbReference>
<name>A0A0K6GI87_9AGAM</name>
<proteinExistence type="predicted"/>
<sequence>MSETNSEASGVSQLAQLTAAQEIANDTEKFSKWATLVKLDPEPLHGEKPPKLLQIQVDDSRLVPSWIFDEDAPEYKYVRRFYPNKITSLAEEAQVLGQLKAYLYPDKELSDELESALLDIFRAASQHRYFQLFVTPPTEADRRRPLDQLNDHAWQLEGDTDFLHRVSRTGAPISGFFVLYHTSRLNYFHSAKVSSSRFFGSFSASLF</sequence>
<evidence type="ECO:0000313" key="2">
    <source>
        <dbReference type="Proteomes" id="UP000044841"/>
    </source>
</evidence>
<keyword evidence="2" id="KW-1185">Reference proteome</keyword>
<dbReference type="EMBL" id="CYGV01001955">
    <property type="protein sequence ID" value="CUA78225.1"/>
    <property type="molecule type" value="Genomic_DNA"/>
</dbReference>
<reference evidence="1 2" key="1">
    <citation type="submission" date="2015-07" db="EMBL/GenBank/DDBJ databases">
        <authorList>
            <person name="Noorani M."/>
        </authorList>
    </citation>
    <scope>NUCLEOTIDE SEQUENCE [LARGE SCALE GENOMIC DNA]</scope>
    <source>
        <strain evidence="1">BBA 69670</strain>
    </source>
</reference>
<protein>
    <submittedName>
        <fullName evidence="1">Uncharacterized protein</fullName>
    </submittedName>
</protein>
<evidence type="ECO:0000313" key="1">
    <source>
        <dbReference type="EMBL" id="CUA78225.1"/>
    </source>
</evidence>
<accession>A0A0K6GI87</accession>